<evidence type="ECO:0008006" key="4">
    <source>
        <dbReference type="Google" id="ProtNLM"/>
    </source>
</evidence>
<evidence type="ECO:0000313" key="2">
    <source>
        <dbReference type="EMBL" id="RKO86812.1"/>
    </source>
</evidence>
<keyword evidence="1" id="KW-0812">Transmembrane</keyword>
<name>A0A4P9W4I1_9FUNG</name>
<dbReference type="PANTHER" id="PTHR36851">
    <property type="entry name" value="UNNAMED PRODUCT"/>
    <property type="match status" value="1"/>
</dbReference>
<keyword evidence="1" id="KW-1133">Transmembrane helix</keyword>
<protein>
    <recommendedName>
        <fullName evidence="4">Glycosyltransferase 2-like domain-containing protein</fullName>
    </recommendedName>
</protein>
<gene>
    <name evidence="2" type="ORF">BDK51DRAFT_52220</name>
</gene>
<reference evidence="3" key="1">
    <citation type="journal article" date="2018" name="Nat. Microbiol.">
        <title>Leveraging single-cell genomics to expand the fungal tree of life.</title>
        <authorList>
            <person name="Ahrendt S.R."/>
            <person name="Quandt C.A."/>
            <person name="Ciobanu D."/>
            <person name="Clum A."/>
            <person name="Salamov A."/>
            <person name="Andreopoulos B."/>
            <person name="Cheng J.F."/>
            <person name="Woyke T."/>
            <person name="Pelin A."/>
            <person name="Henrissat B."/>
            <person name="Reynolds N.K."/>
            <person name="Benny G.L."/>
            <person name="Smith M.E."/>
            <person name="James T.Y."/>
            <person name="Grigoriev I.V."/>
        </authorList>
    </citation>
    <scope>NUCLEOTIDE SEQUENCE [LARGE SCALE GENOMIC DNA]</scope>
</reference>
<proteinExistence type="predicted"/>
<sequence>MSTPHGPLPSSPFLAYLAQVPWKPILQRLPGIWILCLLPFAILGPVYLPAAFGFYYFLLHFLFFLNNARSAYGVYVCYNNAKASSVTDWVAKYCAATGTTDGHDTRHDLPYEHIVHVVILPNYKEDVDTLCETLDTLASHTRALSQYKICLAMEESESGAERKAQDLMKLYANSFFEITYTLHPVGRPGEIRGKSSNVAWASSQMAARSGGGYAGRHEHEIITVMDADTNFAEDYFTSITYHYAVASPEQRRIMMFAPCTVFDR</sequence>
<dbReference type="OrthoDB" id="5819478at2759"/>
<feature type="transmembrane region" description="Helical" evidence="1">
    <location>
        <begin position="32"/>
        <end position="59"/>
    </location>
</feature>
<accession>A0A4P9W4I1</accession>
<dbReference type="AlphaFoldDB" id="A0A4P9W4I1"/>
<evidence type="ECO:0000256" key="1">
    <source>
        <dbReference type="SAM" id="Phobius"/>
    </source>
</evidence>
<dbReference type="Proteomes" id="UP000269721">
    <property type="component" value="Unassembled WGS sequence"/>
</dbReference>
<dbReference type="EMBL" id="KZ997894">
    <property type="protein sequence ID" value="RKO86812.1"/>
    <property type="molecule type" value="Genomic_DNA"/>
</dbReference>
<organism evidence="2 3">
    <name type="scientific">Blyttiomyces helicus</name>
    <dbReference type="NCBI Taxonomy" id="388810"/>
    <lineage>
        <taxon>Eukaryota</taxon>
        <taxon>Fungi</taxon>
        <taxon>Fungi incertae sedis</taxon>
        <taxon>Chytridiomycota</taxon>
        <taxon>Chytridiomycota incertae sedis</taxon>
        <taxon>Chytridiomycetes</taxon>
        <taxon>Chytridiomycetes incertae sedis</taxon>
        <taxon>Blyttiomyces</taxon>
    </lineage>
</organism>
<dbReference type="InterPro" id="IPR029044">
    <property type="entry name" value="Nucleotide-diphossugar_trans"/>
</dbReference>
<dbReference type="SUPFAM" id="SSF53448">
    <property type="entry name" value="Nucleotide-diphospho-sugar transferases"/>
    <property type="match status" value="1"/>
</dbReference>
<keyword evidence="1" id="KW-0472">Membrane</keyword>
<evidence type="ECO:0000313" key="3">
    <source>
        <dbReference type="Proteomes" id="UP000269721"/>
    </source>
</evidence>
<dbReference type="PANTHER" id="PTHR36851:SF1">
    <property type="entry name" value="GLYCO_TRANS_2-LIKE DOMAIN-CONTAINING PROTEIN"/>
    <property type="match status" value="1"/>
</dbReference>
<keyword evidence="3" id="KW-1185">Reference proteome</keyword>